<dbReference type="Gene3D" id="3.90.550.50">
    <property type="match status" value="1"/>
</dbReference>
<keyword evidence="9 10" id="KW-0472">Membrane</keyword>
<keyword evidence="4" id="KW-0808">Transferase</keyword>
<evidence type="ECO:0000256" key="4">
    <source>
        <dbReference type="ARBA" id="ARBA00022679"/>
    </source>
</evidence>
<comment type="similarity">
    <text evidence="2 10">Belongs to the glycosyltransferase 31 family.</text>
</comment>
<evidence type="ECO:0000313" key="11">
    <source>
        <dbReference type="EMBL" id="CAH3020601.1"/>
    </source>
</evidence>
<evidence type="ECO:0000256" key="5">
    <source>
        <dbReference type="ARBA" id="ARBA00022692"/>
    </source>
</evidence>
<reference evidence="11 12" key="1">
    <citation type="submission" date="2022-05" db="EMBL/GenBank/DDBJ databases">
        <authorList>
            <consortium name="Genoscope - CEA"/>
            <person name="William W."/>
        </authorList>
    </citation>
    <scope>NUCLEOTIDE SEQUENCE [LARGE SCALE GENOMIC DNA]</scope>
</reference>
<evidence type="ECO:0000256" key="2">
    <source>
        <dbReference type="ARBA" id="ARBA00008661"/>
    </source>
</evidence>
<evidence type="ECO:0000256" key="8">
    <source>
        <dbReference type="ARBA" id="ARBA00023034"/>
    </source>
</evidence>
<evidence type="ECO:0000256" key="9">
    <source>
        <dbReference type="ARBA" id="ARBA00023136"/>
    </source>
</evidence>
<accession>A0ABN8LXB8</accession>
<evidence type="ECO:0000256" key="1">
    <source>
        <dbReference type="ARBA" id="ARBA00004323"/>
    </source>
</evidence>
<evidence type="ECO:0000256" key="10">
    <source>
        <dbReference type="RuleBase" id="RU363063"/>
    </source>
</evidence>
<dbReference type="InterPro" id="IPR002659">
    <property type="entry name" value="Glyco_trans_31"/>
</dbReference>
<evidence type="ECO:0000313" key="12">
    <source>
        <dbReference type="Proteomes" id="UP001159427"/>
    </source>
</evidence>
<dbReference type="Proteomes" id="UP001159427">
    <property type="component" value="Unassembled WGS sequence"/>
</dbReference>
<comment type="caution">
    <text evidence="11">The sequence shown here is derived from an EMBL/GenBank/DDBJ whole genome shotgun (WGS) entry which is preliminary data.</text>
</comment>
<keyword evidence="6 10" id="KW-0735">Signal-anchor</keyword>
<keyword evidence="5 10" id="KW-0812">Transmembrane</keyword>
<protein>
    <recommendedName>
        <fullName evidence="10">Hexosyltransferase</fullName>
        <ecNumber evidence="10">2.4.1.-</ecNumber>
    </recommendedName>
</protein>
<keyword evidence="12" id="KW-1185">Reference proteome</keyword>
<proteinExistence type="inferred from homology"/>
<name>A0ABN8LXB8_9CNID</name>
<dbReference type="EC" id="2.4.1.-" evidence="10"/>
<dbReference type="Pfam" id="PF01762">
    <property type="entry name" value="Galactosyl_T"/>
    <property type="match status" value="1"/>
</dbReference>
<keyword evidence="7 10" id="KW-1133">Transmembrane helix</keyword>
<keyword evidence="3 10" id="KW-0328">Glycosyltransferase</keyword>
<evidence type="ECO:0000256" key="6">
    <source>
        <dbReference type="ARBA" id="ARBA00022968"/>
    </source>
</evidence>
<gene>
    <name evidence="11" type="ORF">PEVE_00007870</name>
</gene>
<evidence type="ECO:0000256" key="7">
    <source>
        <dbReference type="ARBA" id="ARBA00022989"/>
    </source>
</evidence>
<comment type="subcellular location">
    <subcellularLocation>
        <location evidence="1 10">Golgi apparatus membrane</location>
        <topology evidence="1 10">Single-pass type II membrane protein</topology>
    </subcellularLocation>
</comment>
<evidence type="ECO:0000256" key="3">
    <source>
        <dbReference type="ARBA" id="ARBA00022676"/>
    </source>
</evidence>
<organism evidence="11 12">
    <name type="scientific">Porites evermanni</name>
    <dbReference type="NCBI Taxonomy" id="104178"/>
    <lineage>
        <taxon>Eukaryota</taxon>
        <taxon>Metazoa</taxon>
        <taxon>Cnidaria</taxon>
        <taxon>Anthozoa</taxon>
        <taxon>Hexacorallia</taxon>
        <taxon>Scleractinia</taxon>
        <taxon>Fungiina</taxon>
        <taxon>Poritidae</taxon>
        <taxon>Porites</taxon>
    </lineage>
</organism>
<dbReference type="PANTHER" id="PTHR11214">
    <property type="entry name" value="BETA-1,3-N-ACETYLGLUCOSAMINYLTRANSFERASE"/>
    <property type="match status" value="1"/>
</dbReference>
<sequence>MRSRRVFFRGSMCFVFVVASFGYFGWKATFRSKTVSYSVDMLKVPIELDSPFEQGLERSPHVEENKSSLIAKTNLTVASFSYEHHRQYDNLASAHANKHHTTLITTSICLKDYFLLILVSSAPSNVGRRRGIRLTWGAENSTKPWWKTYFLVAQTRDRNLSESLLHEGDAFGDLIRADYFDDYWNQTLKIQMGFEWASRYCNFSFLLKVDDDVFVNMSALLSNLTNPSMPKYKLYMGLLWQKLPVRRYKGDKWEVTKEEYEPDFYPDYCPGFGFVLSFDVVHSFVNLYQVVKPFKIDDVYVGMLAERAGVRGTNNYGFRLYLPWPDDPCNFDNQSAIVWHGVTEECVFQLFHSAAHH</sequence>
<dbReference type="EMBL" id="CALNXI010000153">
    <property type="protein sequence ID" value="CAH3020601.1"/>
    <property type="molecule type" value="Genomic_DNA"/>
</dbReference>
<feature type="transmembrane region" description="Helical" evidence="10">
    <location>
        <begin position="7"/>
        <end position="26"/>
    </location>
</feature>
<dbReference type="PANTHER" id="PTHR11214:SF3">
    <property type="entry name" value="BETA-1,3-GALACTOSYLTRANSFERASE 6"/>
    <property type="match status" value="1"/>
</dbReference>
<keyword evidence="8 10" id="KW-0333">Golgi apparatus</keyword>